<organism evidence="4 5">
    <name type="scientific">Kaustia mangrovi</name>
    <dbReference type="NCBI Taxonomy" id="2593653"/>
    <lineage>
        <taxon>Bacteria</taxon>
        <taxon>Pseudomonadati</taxon>
        <taxon>Pseudomonadota</taxon>
        <taxon>Alphaproteobacteria</taxon>
        <taxon>Hyphomicrobiales</taxon>
        <taxon>Parvibaculaceae</taxon>
        <taxon>Kaustia</taxon>
    </lineage>
</organism>
<dbReference type="GO" id="GO:0005829">
    <property type="term" value="C:cytosol"/>
    <property type="evidence" value="ECO:0007669"/>
    <property type="project" value="TreeGrafter"/>
</dbReference>
<dbReference type="GO" id="GO:0003677">
    <property type="term" value="F:DNA binding"/>
    <property type="evidence" value="ECO:0007669"/>
    <property type="project" value="UniProtKB-KW"/>
</dbReference>
<protein>
    <submittedName>
        <fullName evidence="4">Helix-turn-helix domain-containing protein</fullName>
    </submittedName>
</protein>
<dbReference type="KEGG" id="kmn:HW532_15635"/>
<dbReference type="EMBL" id="CP058214">
    <property type="protein sequence ID" value="QPC43995.1"/>
    <property type="molecule type" value="Genomic_DNA"/>
</dbReference>
<proteinExistence type="inferred from homology"/>
<dbReference type="InterPro" id="IPR001387">
    <property type="entry name" value="Cro/C1-type_HTH"/>
</dbReference>
<dbReference type="InterPro" id="IPR036165">
    <property type="entry name" value="YefM-like_sf"/>
</dbReference>
<dbReference type="PANTHER" id="PTHR46797">
    <property type="entry name" value="HTH-TYPE TRANSCRIPTIONAL REGULATOR"/>
    <property type="match status" value="1"/>
</dbReference>
<dbReference type="CDD" id="cd00093">
    <property type="entry name" value="HTH_XRE"/>
    <property type="match status" value="1"/>
</dbReference>
<dbReference type="SUPFAM" id="SSF47413">
    <property type="entry name" value="lambda repressor-like DNA-binding domains"/>
    <property type="match status" value="1"/>
</dbReference>
<dbReference type="PANTHER" id="PTHR46797:SF1">
    <property type="entry name" value="METHYLPHOSPHONATE SYNTHASE"/>
    <property type="match status" value="1"/>
</dbReference>
<evidence type="ECO:0000313" key="5">
    <source>
        <dbReference type="Proteomes" id="UP000593594"/>
    </source>
</evidence>
<dbReference type="SMART" id="SM00530">
    <property type="entry name" value="HTH_XRE"/>
    <property type="match status" value="1"/>
</dbReference>
<dbReference type="Gene3D" id="1.10.260.40">
    <property type="entry name" value="lambda repressor-like DNA-binding domains"/>
    <property type="match status" value="1"/>
</dbReference>
<name>A0A7S8HCV9_9HYPH</name>
<comment type="similarity">
    <text evidence="1">Belongs to the phD/YefM antitoxin family.</text>
</comment>
<dbReference type="SUPFAM" id="SSF143120">
    <property type="entry name" value="YefM-like"/>
    <property type="match status" value="1"/>
</dbReference>
<keyword evidence="5" id="KW-1185">Reference proteome</keyword>
<dbReference type="Pfam" id="PF01381">
    <property type="entry name" value="HTH_3"/>
    <property type="match status" value="1"/>
</dbReference>
<keyword evidence="2" id="KW-0238">DNA-binding</keyword>
<dbReference type="AlphaFoldDB" id="A0A7S8HCV9"/>
<accession>A0A7S8HCV9</accession>
<dbReference type="Proteomes" id="UP000593594">
    <property type="component" value="Chromosome"/>
</dbReference>
<gene>
    <name evidence="4" type="ORF">HW532_15635</name>
</gene>
<dbReference type="PROSITE" id="PS50943">
    <property type="entry name" value="HTH_CROC1"/>
    <property type="match status" value="1"/>
</dbReference>
<evidence type="ECO:0000259" key="3">
    <source>
        <dbReference type="PROSITE" id="PS50943"/>
    </source>
</evidence>
<evidence type="ECO:0000256" key="2">
    <source>
        <dbReference type="ARBA" id="ARBA00023125"/>
    </source>
</evidence>
<dbReference type="GO" id="GO:0003700">
    <property type="term" value="F:DNA-binding transcription factor activity"/>
    <property type="evidence" value="ECO:0007669"/>
    <property type="project" value="TreeGrafter"/>
</dbReference>
<feature type="domain" description="HTH cro/C1-type" evidence="3">
    <location>
        <begin position="70"/>
        <end position="124"/>
    </location>
</feature>
<dbReference type="InterPro" id="IPR010982">
    <property type="entry name" value="Lambda_DNA-bd_dom_sf"/>
</dbReference>
<reference evidence="4 5" key="1">
    <citation type="submission" date="2020-06" db="EMBL/GenBank/DDBJ databases">
        <title>Genome sequence of 2 isolates from Red Sea Mangroves.</title>
        <authorList>
            <person name="Sefrji F."/>
            <person name="Michoud G."/>
            <person name="Merlino G."/>
            <person name="Daffonchio D."/>
        </authorList>
    </citation>
    <scope>NUCLEOTIDE SEQUENCE [LARGE SCALE GENOMIC DNA]</scope>
    <source>
        <strain evidence="4 5">R1DC25</strain>
    </source>
</reference>
<dbReference type="InterPro" id="IPR050807">
    <property type="entry name" value="TransReg_Diox_bact_type"/>
</dbReference>
<dbReference type="RefSeq" id="WP_213161357.1">
    <property type="nucleotide sequence ID" value="NZ_CP058214.1"/>
</dbReference>
<evidence type="ECO:0000313" key="4">
    <source>
        <dbReference type="EMBL" id="QPC43995.1"/>
    </source>
</evidence>
<evidence type="ECO:0000256" key="1">
    <source>
        <dbReference type="ARBA" id="ARBA00009981"/>
    </source>
</evidence>
<sequence>MNKPTIITSPSGDRMAVIPLEEYERLQEALEDASDEAALDRALRRVRNGEDEVLPPDIARRLLDDDENKVKIWRQHRGLTASELAEKAEISQSYISQIETGVRAGTVDVMKRIAAVLGVGIDDLV</sequence>